<dbReference type="PANTHER" id="PTHR38011">
    <property type="entry name" value="DIHYDROFOLATE REDUCTASE FAMILY PROTEIN (AFU_ORTHOLOGUE AFUA_8G06820)"/>
    <property type="match status" value="1"/>
</dbReference>
<feature type="domain" description="Bacterial bifunctional deaminase-reductase C-terminal" evidence="1">
    <location>
        <begin position="3"/>
        <end position="183"/>
    </location>
</feature>
<gene>
    <name evidence="2" type="ORF">EPA93_17195</name>
</gene>
<dbReference type="RefSeq" id="WP_129888691.1">
    <property type="nucleotide sequence ID" value="NZ_CP035758.1"/>
</dbReference>
<protein>
    <submittedName>
        <fullName evidence="2">Dihydrofolate reductase</fullName>
    </submittedName>
</protein>
<keyword evidence="3" id="KW-1185">Reference proteome</keyword>
<dbReference type="AlphaFoldDB" id="A0A4P6JS24"/>
<dbReference type="InterPro" id="IPR024072">
    <property type="entry name" value="DHFR-like_dom_sf"/>
</dbReference>
<evidence type="ECO:0000313" key="3">
    <source>
        <dbReference type="Proteomes" id="UP000290365"/>
    </source>
</evidence>
<dbReference type="InterPro" id="IPR050765">
    <property type="entry name" value="Riboflavin_Biosynth_HTPR"/>
</dbReference>
<evidence type="ECO:0000313" key="2">
    <source>
        <dbReference type="EMBL" id="QBD77636.1"/>
    </source>
</evidence>
<dbReference type="SUPFAM" id="SSF53597">
    <property type="entry name" value="Dihydrofolate reductase-like"/>
    <property type="match status" value="1"/>
</dbReference>
<accession>A0A4P6JS24</accession>
<dbReference type="KEGG" id="kbs:EPA93_17195"/>
<dbReference type="GO" id="GO:0008703">
    <property type="term" value="F:5-amino-6-(5-phosphoribosylamino)uracil reductase activity"/>
    <property type="evidence" value="ECO:0007669"/>
    <property type="project" value="InterPro"/>
</dbReference>
<reference evidence="2 3" key="1">
    <citation type="submission" date="2019-01" db="EMBL/GenBank/DDBJ databases">
        <title>Ktedonosporobacter rubrisoli SCAWS-G2.</title>
        <authorList>
            <person name="Huang Y."/>
            <person name="Yan B."/>
        </authorList>
    </citation>
    <scope>NUCLEOTIDE SEQUENCE [LARGE SCALE GENOMIC DNA]</scope>
    <source>
        <strain evidence="2 3">SCAWS-G2</strain>
    </source>
</reference>
<evidence type="ECO:0000259" key="1">
    <source>
        <dbReference type="Pfam" id="PF01872"/>
    </source>
</evidence>
<sequence>MSKVVSDISMSLDGFITGPNVRVGNGMGDGGDRLHDWGFDPKTKTETDAKIWDEKSASTGAVIMGKRMFDVGFEPWGDPPPFRMPVFIVTHEEREPLPMKGGTTYTFVTNGIEATLELARAAAGDKNVGIWGGANIIRQYLKAGLLDEIQIHLIPILLGDGIRLFEGLDPEGIELRKARSIETPSATHFLFEVVKLRT</sequence>
<dbReference type="Pfam" id="PF01872">
    <property type="entry name" value="RibD_C"/>
    <property type="match status" value="1"/>
</dbReference>
<dbReference type="Gene3D" id="3.40.430.10">
    <property type="entry name" value="Dihydrofolate Reductase, subunit A"/>
    <property type="match status" value="1"/>
</dbReference>
<organism evidence="2 3">
    <name type="scientific">Ktedonosporobacter rubrisoli</name>
    <dbReference type="NCBI Taxonomy" id="2509675"/>
    <lineage>
        <taxon>Bacteria</taxon>
        <taxon>Bacillati</taxon>
        <taxon>Chloroflexota</taxon>
        <taxon>Ktedonobacteria</taxon>
        <taxon>Ktedonobacterales</taxon>
        <taxon>Ktedonosporobacteraceae</taxon>
        <taxon>Ktedonosporobacter</taxon>
    </lineage>
</organism>
<dbReference type="PANTHER" id="PTHR38011:SF12">
    <property type="entry name" value="BIFUNCTIONAL DEAMINASE-REDUCTASE DOMAIN PROTEIN"/>
    <property type="match status" value="1"/>
</dbReference>
<dbReference type="InterPro" id="IPR002734">
    <property type="entry name" value="RibDG_C"/>
</dbReference>
<dbReference type="OrthoDB" id="195113at2"/>
<name>A0A4P6JS24_KTERU</name>
<dbReference type="GO" id="GO:0009231">
    <property type="term" value="P:riboflavin biosynthetic process"/>
    <property type="evidence" value="ECO:0007669"/>
    <property type="project" value="InterPro"/>
</dbReference>
<dbReference type="Proteomes" id="UP000290365">
    <property type="component" value="Chromosome"/>
</dbReference>
<dbReference type="EMBL" id="CP035758">
    <property type="protein sequence ID" value="QBD77636.1"/>
    <property type="molecule type" value="Genomic_DNA"/>
</dbReference>
<proteinExistence type="predicted"/>